<sequence>MGDRLVTARRMMAEAVGGAAPEHQLMEAARGLVAELGDPDFLPELITELASGAGETAGCAARSYGHVLGFQKLLLIDDGPGLKLRAHVWQPISDSAGREQDIHNHRSPIASCVVRGRLSMELYEPSADGGIDMAEYQESLSARDADWMLAPRGPARLRLAQTAHYARGASYALAARTLHRAWCGAAEGAVTLLLETGSERLAHTDVYSPSTTHAARVRKVPLTEDEYLTALTALSGTLGP</sequence>
<dbReference type="EMBL" id="MCGQ01000007">
    <property type="protein sequence ID" value="OXY98347.1"/>
    <property type="molecule type" value="Genomic_DNA"/>
</dbReference>
<dbReference type="SUPFAM" id="SSF51182">
    <property type="entry name" value="RmlC-like cupins"/>
    <property type="match status" value="1"/>
</dbReference>
<keyword evidence="2" id="KW-1185">Reference proteome</keyword>
<dbReference type="InterPro" id="IPR011051">
    <property type="entry name" value="RmlC_Cupin_sf"/>
</dbReference>
<comment type="caution">
    <text evidence="1">The sequence shown here is derived from an EMBL/GenBank/DDBJ whole genome shotgun (WGS) entry which is preliminary data.</text>
</comment>
<dbReference type="InterPro" id="IPR014710">
    <property type="entry name" value="RmlC-like_jellyroll"/>
</dbReference>
<accession>A0A233SRS5</accession>
<evidence type="ECO:0008006" key="3">
    <source>
        <dbReference type="Google" id="ProtNLM"/>
    </source>
</evidence>
<gene>
    <name evidence="1" type="ORF">BEK98_05675</name>
</gene>
<dbReference type="AlphaFoldDB" id="A0A233SRS5"/>
<protein>
    <recommendedName>
        <fullName evidence="3">Cysteine dioxygenase</fullName>
    </recommendedName>
</protein>
<dbReference type="Proteomes" id="UP000215483">
    <property type="component" value="Unassembled WGS sequence"/>
</dbReference>
<reference evidence="1 2" key="1">
    <citation type="submission" date="2016-07" db="EMBL/GenBank/DDBJ databases">
        <title>Draft genome of Streptomyces diastatochromogenes.</title>
        <authorList>
            <person name="Podduturi R."/>
            <person name="Lukassen M.B."/>
            <person name="Clausen N."/>
            <person name="Nielsen J.L."/>
            <person name="Jorgensen N.O."/>
        </authorList>
    </citation>
    <scope>NUCLEOTIDE SEQUENCE [LARGE SCALE GENOMIC DNA]</scope>
    <source>
        <strain evidence="1 2">DSM 40608</strain>
    </source>
</reference>
<evidence type="ECO:0000313" key="1">
    <source>
        <dbReference type="EMBL" id="OXY98347.1"/>
    </source>
</evidence>
<dbReference type="RefSeq" id="WP_094215291.1">
    <property type="nucleotide sequence ID" value="NZ_MCGQ01000007.1"/>
</dbReference>
<organism evidence="1 2">
    <name type="scientific">Streptomyces diastatochromogenes</name>
    <dbReference type="NCBI Taxonomy" id="42236"/>
    <lineage>
        <taxon>Bacteria</taxon>
        <taxon>Bacillati</taxon>
        <taxon>Actinomycetota</taxon>
        <taxon>Actinomycetes</taxon>
        <taxon>Kitasatosporales</taxon>
        <taxon>Streptomycetaceae</taxon>
        <taxon>Streptomyces</taxon>
    </lineage>
</organism>
<dbReference type="Gene3D" id="2.60.120.10">
    <property type="entry name" value="Jelly Rolls"/>
    <property type="match status" value="1"/>
</dbReference>
<proteinExistence type="predicted"/>
<dbReference type="OrthoDB" id="4129522at2"/>
<name>A0A233SRS5_STRDA</name>
<evidence type="ECO:0000313" key="2">
    <source>
        <dbReference type="Proteomes" id="UP000215483"/>
    </source>
</evidence>